<feature type="region of interest" description="Disordered" evidence="1">
    <location>
        <begin position="183"/>
        <end position="402"/>
    </location>
</feature>
<dbReference type="Gene3D" id="3.90.190.10">
    <property type="entry name" value="Protein tyrosine phosphatase superfamily"/>
    <property type="match status" value="1"/>
</dbReference>
<dbReference type="InterPro" id="IPR029021">
    <property type="entry name" value="Prot-tyrosine_phosphatase-like"/>
</dbReference>
<evidence type="ECO:0000256" key="1">
    <source>
        <dbReference type="SAM" id="MobiDB-lite"/>
    </source>
</evidence>
<dbReference type="EMBL" id="ALBS01000047">
    <property type="protein sequence ID" value="EJT51782.1"/>
    <property type="molecule type" value="Genomic_DNA"/>
</dbReference>
<feature type="compositionally biased region" description="Acidic residues" evidence="1">
    <location>
        <begin position="360"/>
        <end position="388"/>
    </location>
</feature>
<reference evidence="2 3" key="1">
    <citation type="journal article" date="2012" name="Eukaryot. Cell">
        <title>Draft genome sequence of CBS 2479, the standard type strain of Trichosporon asahii.</title>
        <authorList>
            <person name="Yang R.Y."/>
            <person name="Li H.T."/>
            <person name="Zhu H."/>
            <person name="Zhou G.P."/>
            <person name="Wang M."/>
            <person name="Wang L."/>
        </authorList>
    </citation>
    <scope>NUCLEOTIDE SEQUENCE [LARGE SCALE GENOMIC DNA]</scope>
    <source>
        <strain evidence="3">ATCC 90039 / CBS 2479 / JCM 2466 / KCTC 7840 / NCYC 2677 / UAMH 7654</strain>
    </source>
</reference>
<dbReference type="OrthoDB" id="6375174at2759"/>
<dbReference type="KEGG" id="tasa:A1Q1_07013"/>
<dbReference type="Proteomes" id="UP000002748">
    <property type="component" value="Unassembled WGS sequence"/>
</dbReference>
<dbReference type="SUPFAM" id="SSF52799">
    <property type="entry name" value="(Phosphotyrosine protein) phosphatases II"/>
    <property type="match status" value="1"/>
</dbReference>
<comment type="caution">
    <text evidence="2">The sequence shown here is derived from an EMBL/GenBank/DDBJ whole genome shotgun (WGS) entry which is preliminary data.</text>
</comment>
<protein>
    <submittedName>
        <fullName evidence="2">Uncharacterized protein</fullName>
    </submittedName>
</protein>
<accession>J6F906</accession>
<feature type="compositionally biased region" description="Acidic residues" evidence="1">
    <location>
        <begin position="332"/>
        <end position="352"/>
    </location>
</feature>
<dbReference type="HOGENOM" id="CLU_685475_0_0_1"/>
<evidence type="ECO:0000313" key="2">
    <source>
        <dbReference type="EMBL" id="EJT51782.1"/>
    </source>
</evidence>
<organism evidence="2 3">
    <name type="scientific">Trichosporon asahii var. asahii (strain ATCC 90039 / CBS 2479 / JCM 2466 / KCTC 7840 / NBRC 103889/ NCYC 2677 / UAMH 7654)</name>
    <name type="common">Yeast</name>
    <dbReference type="NCBI Taxonomy" id="1186058"/>
    <lineage>
        <taxon>Eukaryota</taxon>
        <taxon>Fungi</taxon>
        <taxon>Dikarya</taxon>
        <taxon>Basidiomycota</taxon>
        <taxon>Agaricomycotina</taxon>
        <taxon>Tremellomycetes</taxon>
        <taxon>Trichosporonales</taxon>
        <taxon>Trichosporonaceae</taxon>
        <taxon>Trichosporon</taxon>
    </lineage>
</organism>
<dbReference type="GeneID" id="25990525"/>
<gene>
    <name evidence="2" type="ORF">A1Q1_07013</name>
</gene>
<feature type="compositionally biased region" description="Low complexity" evidence="1">
    <location>
        <begin position="208"/>
        <end position="221"/>
    </location>
</feature>
<proteinExistence type="predicted"/>
<feature type="compositionally biased region" description="Basic and acidic residues" evidence="1">
    <location>
        <begin position="322"/>
        <end position="331"/>
    </location>
</feature>
<feature type="compositionally biased region" description="Basic and acidic residues" evidence="1">
    <location>
        <begin position="278"/>
        <end position="287"/>
    </location>
</feature>
<dbReference type="AlphaFoldDB" id="J6F906"/>
<dbReference type="Pfam" id="PF03162">
    <property type="entry name" value="Y_phosphatase2"/>
    <property type="match status" value="1"/>
</dbReference>
<evidence type="ECO:0000313" key="3">
    <source>
        <dbReference type="Proteomes" id="UP000002748"/>
    </source>
</evidence>
<dbReference type="VEuPathDB" id="FungiDB:A1Q1_07013"/>
<dbReference type="InterPro" id="IPR004861">
    <property type="entry name" value="Siw14-like"/>
</dbReference>
<name>J6F906_TRIAS</name>
<dbReference type="RefSeq" id="XP_014182737.1">
    <property type="nucleotide sequence ID" value="XM_014327262.1"/>
</dbReference>
<sequence length="402" mass="44367">MRVLTPPYHWAIVASPLPCDDDNVAHQILYRGSIPAARNAAFVRRLGVKTLICMRKKPLKETDPFLNWASKNGINVVWVKADKMGEETLGMDRDEVTEVLKTLPSIRSTWQTSTATPTPRWSLRLSASCRDGRQIVSKARFEPDHDDLPLAPFITSYLSTSAPSKDDTTSFCLPDPPYPCWLWPTPPAPIQPAARKDQPTNGPRNERATSSASTSSAGSTAFPFPNPLTARRHPSMRLTFPAVPENSTAKTSRGPPIGVPLSRAITLDRTRTLSPSENQRDRDDSMDSRASQKVSFNDALMGPGPVQDGYPTSRWGGGPEHTSPEDTKRSLDDEEDDGMDIGDEEDDTEEDSGPSLSGSEADEEDEDEDSFEDEEDDDEEEDEEEEEPPVSQYISALDLAGY</sequence>